<gene>
    <name evidence="1" type="ORF">GOP47_0003870</name>
</gene>
<evidence type="ECO:0000313" key="2">
    <source>
        <dbReference type="Proteomes" id="UP000886520"/>
    </source>
</evidence>
<proteinExistence type="predicted"/>
<evidence type="ECO:0000313" key="1">
    <source>
        <dbReference type="EMBL" id="KAI5080687.1"/>
    </source>
</evidence>
<dbReference type="EMBL" id="JABFUD020000004">
    <property type="protein sequence ID" value="KAI5080687.1"/>
    <property type="molecule type" value="Genomic_DNA"/>
</dbReference>
<name>A0A9D4V733_ADICA</name>
<sequence length="164" mass="19549">MFLAFNFRSETDLANVVEQRVWHSALEGDFENLPGKEWVELNKEIRSHMERWRRNLKLCWRRKVNELSGNESHRDALWSADLKILEAELKDINKKVLHYNLIVPFGRQVYSYSMEEELQQWLVPRDVVWSHSFTRTCDDLQRIGERTSNEALHLSLSMGAWLFS</sequence>
<keyword evidence="2" id="KW-1185">Reference proteome</keyword>
<dbReference type="Proteomes" id="UP000886520">
    <property type="component" value="Chromosome 4"/>
</dbReference>
<dbReference type="PANTHER" id="PTHR39158">
    <property type="entry name" value="OS08G0560600 PROTEIN"/>
    <property type="match status" value="1"/>
</dbReference>
<reference evidence="1" key="1">
    <citation type="submission" date="2021-01" db="EMBL/GenBank/DDBJ databases">
        <title>Adiantum capillus-veneris genome.</title>
        <authorList>
            <person name="Fang Y."/>
            <person name="Liao Q."/>
        </authorList>
    </citation>
    <scope>NUCLEOTIDE SEQUENCE</scope>
    <source>
        <strain evidence="1">H3</strain>
        <tissue evidence="1">Leaf</tissue>
    </source>
</reference>
<dbReference type="AlphaFoldDB" id="A0A9D4V733"/>
<accession>A0A9D4V733</accession>
<organism evidence="1 2">
    <name type="scientific">Adiantum capillus-veneris</name>
    <name type="common">Maidenhair fern</name>
    <dbReference type="NCBI Taxonomy" id="13818"/>
    <lineage>
        <taxon>Eukaryota</taxon>
        <taxon>Viridiplantae</taxon>
        <taxon>Streptophyta</taxon>
        <taxon>Embryophyta</taxon>
        <taxon>Tracheophyta</taxon>
        <taxon>Polypodiopsida</taxon>
        <taxon>Polypodiidae</taxon>
        <taxon>Polypodiales</taxon>
        <taxon>Pteridineae</taxon>
        <taxon>Pteridaceae</taxon>
        <taxon>Vittarioideae</taxon>
        <taxon>Adiantum</taxon>
    </lineage>
</organism>
<dbReference type="OrthoDB" id="1922282at2759"/>
<dbReference type="PANTHER" id="PTHR39158:SF1">
    <property type="entry name" value="DNAJ HOMOLOG SUBFAMILY C MEMBER 28"/>
    <property type="match status" value="1"/>
</dbReference>
<comment type="caution">
    <text evidence="1">The sequence shown here is derived from an EMBL/GenBank/DDBJ whole genome shotgun (WGS) entry which is preliminary data.</text>
</comment>
<protein>
    <submittedName>
        <fullName evidence="1">Uncharacterized protein</fullName>
    </submittedName>
</protein>
<dbReference type="InterPro" id="IPR052573">
    <property type="entry name" value="DnaJ_C_subfamily_28"/>
</dbReference>